<keyword evidence="3 6" id="KW-1133">Transmembrane helix</keyword>
<accession>A0A4S4BSP6</accession>
<feature type="transmembrane region" description="Helical" evidence="6">
    <location>
        <begin position="63"/>
        <end position="92"/>
    </location>
</feature>
<dbReference type="OrthoDB" id="88184at2"/>
<dbReference type="Pfam" id="PF05105">
    <property type="entry name" value="Phage_holin_4_1"/>
    <property type="match status" value="1"/>
</dbReference>
<proteinExistence type="inferred from homology"/>
<evidence type="ECO:0000256" key="1">
    <source>
        <dbReference type="ARBA" id="ARBA00004141"/>
    </source>
</evidence>
<comment type="caution">
    <text evidence="7">The sequence shown here is derived from an EMBL/GenBank/DDBJ whole genome shotgun (WGS) entry which is preliminary data.</text>
</comment>
<feature type="transmembrane region" description="Helical" evidence="6">
    <location>
        <begin position="24"/>
        <end position="42"/>
    </location>
</feature>
<organism evidence="7 8">
    <name type="scientific">Cohnella fermenti</name>
    <dbReference type="NCBI Taxonomy" id="2565925"/>
    <lineage>
        <taxon>Bacteria</taxon>
        <taxon>Bacillati</taxon>
        <taxon>Bacillota</taxon>
        <taxon>Bacilli</taxon>
        <taxon>Bacillales</taxon>
        <taxon>Paenibacillaceae</taxon>
        <taxon>Cohnella</taxon>
    </lineage>
</organism>
<evidence type="ECO:0000256" key="3">
    <source>
        <dbReference type="ARBA" id="ARBA00022989"/>
    </source>
</evidence>
<gene>
    <name evidence="7" type="ORF">E6C55_15035</name>
</gene>
<evidence type="ECO:0000256" key="6">
    <source>
        <dbReference type="SAM" id="Phobius"/>
    </source>
</evidence>
<sequence length="131" mass="14220">MINWITGLIGAFITFAFGHWTEPLTFLLTIIAIDIISGMYASMREGSGLNSAVGTVGLAKKGLMLLVILLGYRVDVLLGSEMIMGGAIYFYIANELVSVTENCGRIGLPIPNKLRQVIAVLKQKGEEEEEV</sequence>
<evidence type="ECO:0000256" key="5">
    <source>
        <dbReference type="ARBA" id="ARBA00023600"/>
    </source>
</evidence>
<dbReference type="NCBIfam" id="TIGR01593">
    <property type="entry name" value="holin_tox_secr"/>
    <property type="match status" value="1"/>
</dbReference>
<dbReference type="AlphaFoldDB" id="A0A4S4BSP6"/>
<evidence type="ECO:0000256" key="2">
    <source>
        <dbReference type="ARBA" id="ARBA00022692"/>
    </source>
</evidence>
<comment type="similarity">
    <text evidence="5">Belongs to the bacteriophage holin family. Cp-1 holin subfamily.</text>
</comment>
<keyword evidence="8" id="KW-1185">Reference proteome</keyword>
<dbReference type="EMBL" id="SSOB01000017">
    <property type="protein sequence ID" value="THF78086.1"/>
    <property type="molecule type" value="Genomic_DNA"/>
</dbReference>
<name>A0A4S4BSP6_9BACL</name>
<dbReference type="GO" id="GO:0016020">
    <property type="term" value="C:membrane"/>
    <property type="evidence" value="ECO:0007669"/>
    <property type="project" value="UniProtKB-SubCell"/>
</dbReference>
<comment type="subcellular location">
    <subcellularLocation>
        <location evidence="1">Membrane</location>
        <topology evidence="1">Multi-pass membrane protein</topology>
    </subcellularLocation>
</comment>
<evidence type="ECO:0000256" key="4">
    <source>
        <dbReference type="ARBA" id="ARBA00023136"/>
    </source>
</evidence>
<dbReference type="Proteomes" id="UP000310636">
    <property type="component" value="Unassembled WGS sequence"/>
</dbReference>
<dbReference type="InterPro" id="IPR006480">
    <property type="entry name" value="Phage_holin_4_1"/>
</dbReference>
<reference evidence="7 8" key="1">
    <citation type="submission" date="2019-04" db="EMBL/GenBank/DDBJ databases">
        <title>Cohnella sp. nov. isolated from preserved vegetables.</title>
        <authorList>
            <person name="Lin S.-Y."/>
            <person name="Hung M.-H."/>
            <person name="Young C.-C."/>
        </authorList>
    </citation>
    <scope>NUCLEOTIDE SEQUENCE [LARGE SCALE GENOMIC DNA]</scope>
    <source>
        <strain evidence="7 8">CC-MHH1044</strain>
    </source>
</reference>
<evidence type="ECO:0000313" key="8">
    <source>
        <dbReference type="Proteomes" id="UP000310636"/>
    </source>
</evidence>
<protein>
    <submittedName>
        <fullName evidence="7">Phage holin family protein</fullName>
    </submittedName>
</protein>
<evidence type="ECO:0000313" key="7">
    <source>
        <dbReference type="EMBL" id="THF78086.1"/>
    </source>
</evidence>
<keyword evidence="4 6" id="KW-0472">Membrane</keyword>
<keyword evidence="2 6" id="KW-0812">Transmembrane</keyword>